<dbReference type="HOGENOM" id="CLU_527410_0_0_5"/>
<evidence type="ECO:0000259" key="8">
    <source>
        <dbReference type="PROSITE" id="PS50109"/>
    </source>
</evidence>
<keyword evidence="6 9" id="KW-0418">Kinase</keyword>
<dbReference type="InterPro" id="IPR004358">
    <property type="entry name" value="Sig_transdc_His_kin-like_C"/>
</dbReference>
<dbReference type="Gene3D" id="2.30.30.40">
    <property type="entry name" value="SH3 Domains"/>
    <property type="match status" value="1"/>
</dbReference>
<dbReference type="PANTHER" id="PTHR43395:SF10">
    <property type="entry name" value="CHEMOTAXIS PROTEIN CHEA"/>
    <property type="match status" value="1"/>
</dbReference>
<evidence type="ECO:0000256" key="2">
    <source>
        <dbReference type="ARBA" id="ARBA00012438"/>
    </source>
</evidence>
<dbReference type="GO" id="GO:0006935">
    <property type="term" value="P:chemotaxis"/>
    <property type="evidence" value="ECO:0007669"/>
    <property type="project" value="InterPro"/>
</dbReference>
<dbReference type="InterPro" id="IPR002545">
    <property type="entry name" value="CheW-lke_dom"/>
</dbReference>
<dbReference type="PANTHER" id="PTHR43395">
    <property type="entry name" value="SENSOR HISTIDINE KINASE CHEA"/>
    <property type="match status" value="1"/>
</dbReference>
<evidence type="ECO:0000256" key="5">
    <source>
        <dbReference type="ARBA" id="ARBA00022679"/>
    </source>
</evidence>
<proteinExistence type="predicted"/>
<gene>
    <name evidence="9" type="primary">ppx3</name>
    <name evidence="9" type="ORF">HMPREF0731_3351</name>
</gene>
<feature type="non-terminal residue" evidence="9">
    <location>
        <position position="1"/>
    </location>
</feature>
<dbReference type="Proteomes" id="UP000005324">
    <property type="component" value="Unassembled WGS sequence"/>
</dbReference>
<protein>
    <recommendedName>
        <fullName evidence="3">Chemotaxis protein CheA</fullName>
        <ecNumber evidence="2">2.7.13.3</ecNumber>
    </recommendedName>
</protein>
<keyword evidence="5" id="KW-0808">Transferase</keyword>
<dbReference type="SMART" id="SM00260">
    <property type="entry name" value="CheW"/>
    <property type="match status" value="1"/>
</dbReference>
<keyword evidence="4" id="KW-0597">Phosphoprotein</keyword>
<evidence type="ECO:0000256" key="7">
    <source>
        <dbReference type="ARBA" id="ARBA00035100"/>
    </source>
</evidence>
<dbReference type="InterPro" id="IPR051315">
    <property type="entry name" value="Bact_Chemotaxis_CheA"/>
</dbReference>
<dbReference type="PROSITE" id="PS50109">
    <property type="entry name" value="HIS_KIN"/>
    <property type="match status" value="1"/>
</dbReference>
<dbReference type="SMART" id="SM00387">
    <property type="entry name" value="HATPase_c"/>
    <property type="match status" value="1"/>
</dbReference>
<evidence type="ECO:0000313" key="10">
    <source>
        <dbReference type="Proteomes" id="UP000005324"/>
    </source>
</evidence>
<dbReference type="PRINTS" id="PR00344">
    <property type="entry name" value="BCTRLSENSOR"/>
</dbReference>
<comment type="catalytic activity">
    <reaction evidence="1">
        <text>ATP + protein L-histidine = ADP + protein N-phospho-L-histidine.</text>
        <dbReference type="EC" id="2.7.13.3"/>
    </reaction>
</comment>
<dbReference type="EC" id="2.7.13.3" evidence="2"/>
<comment type="function">
    <text evidence="7">Involved in the transmission of sensory signals from the chemoreceptors to the flagellar motors. CheA is autophosphorylated; it can transfer its phosphate group to either CheB or CheY.</text>
</comment>
<evidence type="ECO:0000313" key="9">
    <source>
        <dbReference type="EMBL" id="EFH10442.1"/>
    </source>
</evidence>
<evidence type="ECO:0000256" key="1">
    <source>
        <dbReference type="ARBA" id="ARBA00000085"/>
    </source>
</evidence>
<evidence type="ECO:0000256" key="4">
    <source>
        <dbReference type="ARBA" id="ARBA00022553"/>
    </source>
</evidence>
<sequence>PPAFRANMGPGARARALAALEAGRRLFVARLALGQGAVLENAVGAWLHEAAEVLASRNLPDTTPPSIELLFASGLALPALAAHAAGLDPAGQVLHELSLLPEIAPLPAPEAAPEATESGPVTMRVRQETIDGIINLQAELRAAALALSEALQEGGARTAISRLAALEQWLPGGIAPQMAQALDRLRRHQDTLDAAESRLTLSLRRLDDAVLELRVVPVGTLFARLPRVARAVARASGKEVELLLEGQEVAIDRSLVEALADPLLHLVRNAVDHGLEPPAARLAAGKPARGTLRISAARRTGQIRVRVSDDGAGIDTRRVLERAVARGLVDAAEAPHLPLADIHALLFRPGFSTAETVTETSGRGVGLDVVQEAVRRAGGTLEVASEPGQGTSFTLRLPLTAAVQNVLLVEVAGHPYALPAGRVEAVLEPGAALPPGTELHRLAALLNLPAAAAAEGGVVMLRSGGRLLGLAVDRVQRRSDLLLRPLHPALAALPGIGGVGVLGNGEPVVLLEPDGL</sequence>
<dbReference type="Gene3D" id="3.30.565.10">
    <property type="entry name" value="Histidine kinase-like ATPase, C-terminal domain"/>
    <property type="match status" value="1"/>
</dbReference>
<evidence type="ECO:0000256" key="6">
    <source>
        <dbReference type="ARBA" id="ARBA00022777"/>
    </source>
</evidence>
<dbReference type="InterPro" id="IPR036061">
    <property type="entry name" value="CheW-like_dom_sf"/>
</dbReference>
<accession>D5RQI9</accession>
<dbReference type="InterPro" id="IPR036890">
    <property type="entry name" value="HATPase_C_sf"/>
</dbReference>
<dbReference type="EMBL" id="ADVL01000664">
    <property type="protein sequence ID" value="EFH10442.1"/>
    <property type="molecule type" value="Genomic_DNA"/>
</dbReference>
<evidence type="ECO:0000256" key="3">
    <source>
        <dbReference type="ARBA" id="ARBA00021495"/>
    </source>
</evidence>
<dbReference type="InterPro" id="IPR005467">
    <property type="entry name" value="His_kinase_dom"/>
</dbReference>
<dbReference type="AlphaFoldDB" id="D5RQI9"/>
<dbReference type="GO" id="GO:0007165">
    <property type="term" value="P:signal transduction"/>
    <property type="evidence" value="ECO:0007669"/>
    <property type="project" value="InterPro"/>
</dbReference>
<dbReference type="Pfam" id="PF02518">
    <property type="entry name" value="HATPase_c"/>
    <property type="match status" value="1"/>
</dbReference>
<dbReference type="GO" id="GO:0016787">
    <property type="term" value="F:hydrolase activity"/>
    <property type="evidence" value="ECO:0007669"/>
    <property type="project" value="UniProtKB-KW"/>
</dbReference>
<comment type="caution">
    <text evidence="9">The sequence shown here is derived from an EMBL/GenBank/DDBJ whole genome shotgun (WGS) entry which is preliminary data.</text>
</comment>
<dbReference type="InterPro" id="IPR003594">
    <property type="entry name" value="HATPase_dom"/>
</dbReference>
<keyword evidence="9" id="KW-0378">Hydrolase</keyword>
<dbReference type="SUPFAM" id="SSF55874">
    <property type="entry name" value="ATPase domain of HSP90 chaperone/DNA topoisomerase II/histidine kinase"/>
    <property type="match status" value="1"/>
</dbReference>
<dbReference type="GO" id="GO:0004673">
    <property type="term" value="F:protein histidine kinase activity"/>
    <property type="evidence" value="ECO:0007669"/>
    <property type="project" value="UniProtKB-EC"/>
</dbReference>
<organism evidence="9 10">
    <name type="scientific">Pseudoroseomonas cervicalis ATCC 49957</name>
    <dbReference type="NCBI Taxonomy" id="525371"/>
    <lineage>
        <taxon>Bacteria</taxon>
        <taxon>Pseudomonadati</taxon>
        <taxon>Pseudomonadota</taxon>
        <taxon>Alphaproteobacteria</taxon>
        <taxon>Acetobacterales</taxon>
        <taxon>Roseomonadaceae</taxon>
        <taxon>Roseomonas</taxon>
    </lineage>
</organism>
<dbReference type="FunFam" id="3.30.565.10:FF:000016">
    <property type="entry name" value="Chemotaxis protein CheA, putative"/>
    <property type="match status" value="1"/>
</dbReference>
<feature type="domain" description="Histidine kinase" evidence="8">
    <location>
        <begin position="157"/>
        <end position="401"/>
    </location>
</feature>
<reference evidence="9 10" key="1">
    <citation type="submission" date="2010-04" db="EMBL/GenBank/DDBJ databases">
        <authorList>
            <person name="Qin X."/>
            <person name="Bachman B."/>
            <person name="Battles P."/>
            <person name="Bell A."/>
            <person name="Bess C."/>
            <person name="Bickham C."/>
            <person name="Chaboub L."/>
            <person name="Chen D."/>
            <person name="Coyle M."/>
            <person name="Deiros D.R."/>
            <person name="Dinh H."/>
            <person name="Forbes L."/>
            <person name="Fowler G."/>
            <person name="Francisco L."/>
            <person name="Fu Q."/>
            <person name="Gubbala S."/>
            <person name="Hale W."/>
            <person name="Han Y."/>
            <person name="Hemphill L."/>
            <person name="Highlander S.K."/>
            <person name="Hirani K."/>
            <person name="Hogues M."/>
            <person name="Jackson L."/>
            <person name="Jakkamsetti A."/>
            <person name="Javaid M."/>
            <person name="Jiang H."/>
            <person name="Korchina V."/>
            <person name="Kovar C."/>
            <person name="Lara F."/>
            <person name="Lee S."/>
            <person name="Mata R."/>
            <person name="Mathew T."/>
            <person name="Moen C."/>
            <person name="Morales K."/>
            <person name="Munidasa M."/>
            <person name="Nazareth L."/>
            <person name="Ngo R."/>
            <person name="Nguyen L."/>
            <person name="Okwuonu G."/>
            <person name="Ongeri F."/>
            <person name="Patil S."/>
            <person name="Petrosino J."/>
            <person name="Pham C."/>
            <person name="Pham P."/>
            <person name="Pu L.-L."/>
            <person name="Puazo M."/>
            <person name="Raj R."/>
            <person name="Reid J."/>
            <person name="Rouhana J."/>
            <person name="Saada N."/>
            <person name="Shang Y."/>
            <person name="Simmons D."/>
            <person name="Thornton R."/>
            <person name="Warren J."/>
            <person name="Weissenberger G."/>
            <person name="Zhang J."/>
            <person name="Zhang L."/>
            <person name="Zhou C."/>
            <person name="Zhu D."/>
            <person name="Muzny D."/>
            <person name="Worley K."/>
            <person name="Gibbs R."/>
        </authorList>
    </citation>
    <scope>NUCLEOTIDE SEQUENCE [LARGE SCALE GENOMIC DNA]</scope>
    <source>
        <strain evidence="9 10">ATCC 49957</strain>
    </source>
</reference>
<dbReference type="SUPFAM" id="SSF50341">
    <property type="entry name" value="CheW-like"/>
    <property type="match status" value="1"/>
</dbReference>
<name>D5RQI9_9PROT</name>
<dbReference type="Pfam" id="PF01584">
    <property type="entry name" value="CheW"/>
    <property type="match status" value="1"/>
</dbReference>
<keyword evidence="10" id="KW-1185">Reference proteome</keyword>
<dbReference type="RefSeq" id="WP_007002381.1">
    <property type="nucleotide sequence ID" value="NZ_GG770777.1"/>
</dbReference>